<feature type="compositionally biased region" description="Low complexity" evidence="5">
    <location>
        <begin position="361"/>
        <end position="370"/>
    </location>
</feature>
<dbReference type="AlphaFoldDB" id="A0A7E4WB80"/>
<feature type="region of interest" description="Disordered" evidence="5">
    <location>
        <begin position="340"/>
        <end position="381"/>
    </location>
</feature>
<evidence type="ECO:0000313" key="8">
    <source>
        <dbReference type="WBParaSite" id="Pan_g9183.t1"/>
    </source>
</evidence>
<dbReference type="InterPro" id="IPR036020">
    <property type="entry name" value="WW_dom_sf"/>
</dbReference>
<evidence type="ECO:0000256" key="5">
    <source>
        <dbReference type="SAM" id="MobiDB-lite"/>
    </source>
</evidence>
<dbReference type="Pfam" id="PF00397">
    <property type="entry name" value="WW"/>
    <property type="match status" value="1"/>
</dbReference>
<reference evidence="8" key="2">
    <citation type="submission" date="2020-10" db="UniProtKB">
        <authorList>
            <consortium name="WormBaseParasite"/>
        </authorList>
    </citation>
    <scope>IDENTIFICATION</scope>
</reference>
<dbReference type="PANTHER" id="PTHR17616">
    <property type="entry name" value="YES-ASSOCIATED PROTEIN YAP1 FAMILY MEMBER"/>
    <property type="match status" value="1"/>
</dbReference>
<feature type="region of interest" description="Disordered" evidence="5">
    <location>
        <begin position="1"/>
        <end position="27"/>
    </location>
</feature>
<dbReference type="WBParaSite" id="Pan_g9183.t1">
    <property type="protein sequence ID" value="Pan_g9183.t1"/>
    <property type="gene ID" value="Pan_g9183"/>
</dbReference>
<evidence type="ECO:0000313" key="7">
    <source>
        <dbReference type="Proteomes" id="UP000492821"/>
    </source>
</evidence>
<evidence type="ECO:0000256" key="2">
    <source>
        <dbReference type="ARBA" id="ARBA00004496"/>
    </source>
</evidence>
<evidence type="ECO:0000256" key="4">
    <source>
        <dbReference type="ARBA" id="ARBA00023242"/>
    </source>
</evidence>
<protein>
    <submittedName>
        <fullName evidence="8">WW domain-containing protein</fullName>
    </submittedName>
</protein>
<feature type="domain" description="WW" evidence="6">
    <location>
        <begin position="288"/>
        <end position="321"/>
    </location>
</feature>
<dbReference type="PROSITE" id="PS50020">
    <property type="entry name" value="WW_DOMAIN_2"/>
    <property type="match status" value="1"/>
</dbReference>
<dbReference type="PANTHER" id="PTHR17616:SF8">
    <property type="entry name" value="TRANSCRIPTIONAL COACTIVATOR YORKIE"/>
    <property type="match status" value="1"/>
</dbReference>
<evidence type="ECO:0000259" key="6">
    <source>
        <dbReference type="PROSITE" id="PS50020"/>
    </source>
</evidence>
<dbReference type="GO" id="GO:0003713">
    <property type="term" value="F:transcription coactivator activity"/>
    <property type="evidence" value="ECO:0007669"/>
    <property type="project" value="TreeGrafter"/>
</dbReference>
<feature type="compositionally biased region" description="Pro residues" evidence="5">
    <location>
        <begin position="351"/>
        <end position="360"/>
    </location>
</feature>
<dbReference type="GO" id="GO:0045944">
    <property type="term" value="P:positive regulation of transcription by RNA polymerase II"/>
    <property type="evidence" value="ECO:0007669"/>
    <property type="project" value="TreeGrafter"/>
</dbReference>
<name>A0A7E4WB80_PANRE</name>
<feature type="compositionally biased region" description="Polar residues" evidence="5">
    <location>
        <begin position="89"/>
        <end position="103"/>
    </location>
</feature>
<sequence>MASKKRVESKKQAGQAGQVTINTSIDDAQKSIDHLISEGLRKHKEGHLYNKYKSNKQLPPNFYAKPPPKSRGSSVGHSRESSDDGFSGSGRQTLSPSSISPNTVAGFHPYSNPNPGVVHQRQASAPALINYGVGIDQQHTQQQPSASNRGMPGLPPVTHGSLNTVATPPTMGGLPAGGSAFNISAPIQSPDMGTVPVYHDRESKSLDFDAMNHNMAVKAEIFDPISGNGAEYGDNSQPGYYDATRYWPEPRHKSLSLDPMTLAHMNTNHTSPGAVHQPIASPLPGTSDDLPEGWVQGYDANGEPYFIDHNNRRTTWFDPRMSEEMQQKAIKNRHQFSFSTGQIHQQRHIPPQLPQPPPPQQQQQQPQPQYYHHHQHSQPQTTFHAVENQFTHSQNPSLGGGSRDNRGDMVNELAMERNYMLERRQQLYRDGLIADGQHPPVPRQQQQPQYIQQNYPQQVYQQPESMEVDYTGAMPPTMQHASIDPAFVQDLNPNDLNPHEFDRYLCIDNNKRPSHNLHSGLPKYPRNGFS</sequence>
<feature type="region of interest" description="Disordered" evidence="5">
    <location>
        <begin position="47"/>
        <end position="118"/>
    </location>
</feature>
<dbReference type="Proteomes" id="UP000492821">
    <property type="component" value="Unassembled WGS sequence"/>
</dbReference>
<dbReference type="Gene3D" id="2.20.70.10">
    <property type="match status" value="1"/>
</dbReference>
<dbReference type="SMART" id="SM00456">
    <property type="entry name" value="WW"/>
    <property type="match status" value="1"/>
</dbReference>
<dbReference type="GO" id="GO:0005634">
    <property type="term" value="C:nucleus"/>
    <property type="evidence" value="ECO:0007669"/>
    <property type="project" value="UniProtKB-SubCell"/>
</dbReference>
<proteinExistence type="predicted"/>
<organism evidence="7 8">
    <name type="scientific">Panagrellus redivivus</name>
    <name type="common">Microworm</name>
    <dbReference type="NCBI Taxonomy" id="6233"/>
    <lineage>
        <taxon>Eukaryota</taxon>
        <taxon>Metazoa</taxon>
        <taxon>Ecdysozoa</taxon>
        <taxon>Nematoda</taxon>
        <taxon>Chromadorea</taxon>
        <taxon>Rhabditida</taxon>
        <taxon>Tylenchina</taxon>
        <taxon>Panagrolaimomorpha</taxon>
        <taxon>Panagrolaimoidea</taxon>
        <taxon>Panagrolaimidae</taxon>
        <taxon>Panagrellus</taxon>
    </lineage>
</organism>
<dbReference type="GO" id="GO:0035329">
    <property type="term" value="P:hippo signaling"/>
    <property type="evidence" value="ECO:0007669"/>
    <property type="project" value="TreeGrafter"/>
</dbReference>
<dbReference type="InterPro" id="IPR051583">
    <property type="entry name" value="YAP1"/>
</dbReference>
<feature type="compositionally biased region" description="Basic and acidic residues" evidence="5">
    <location>
        <begin position="1"/>
        <end position="11"/>
    </location>
</feature>
<dbReference type="PROSITE" id="PS01159">
    <property type="entry name" value="WW_DOMAIN_1"/>
    <property type="match status" value="1"/>
</dbReference>
<comment type="subcellular location">
    <subcellularLocation>
        <location evidence="2">Cytoplasm</location>
    </subcellularLocation>
    <subcellularLocation>
        <location evidence="1">Nucleus</location>
    </subcellularLocation>
</comment>
<reference evidence="7" key="1">
    <citation type="journal article" date="2013" name="Genetics">
        <title>The draft genome and transcriptome of Panagrellus redivivus are shaped by the harsh demands of a free-living lifestyle.</title>
        <authorList>
            <person name="Srinivasan J."/>
            <person name="Dillman A.R."/>
            <person name="Macchietto M.G."/>
            <person name="Heikkinen L."/>
            <person name="Lakso M."/>
            <person name="Fracchia K.M."/>
            <person name="Antoshechkin I."/>
            <person name="Mortazavi A."/>
            <person name="Wong G."/>
            <person name="Sternberg P.W."/>
        </authorList>
    </citation>
    <scope>NUCLEOTIDE SEQUENCE [LARGE SCALE GENOMIC DNA]</scope>
    <source>
        <strain evidence="7">MT8872</strain>
    </source>
</reference>
<accession>A0A7E4WB80</accession>
<feature type="compositionally biased region" description="Polar residues" evidence="5">
    <location>
        <begin position="15"/>
        <end position="26"/>
    </location>
</feature>
<evidence type="ECO:0000256" key="3">
    <source>
        <dbReference type="ARBA" id="ARBA00022490"/>
    </source>
</evidence>
<keyword evidence="4" id="KW-0539">Nucleus</keyword>
<dbReference type="CDD" id="cd00201">
    <property type="entry name" value="WW"/>
    <property type="match status" value="1"/>
</dbReference>
<dbReference type="SUPFAM" id="SSF51045">
    <property type="entry name" value="WW domain"/>
    <property type="match status" value="1"/>
</dbReference>
<keyword evidence="7" id="KW-1185">Reference proteome</keyword>
<dbReference type="InterPro" id="IPR001202">
    <property type="entry name" value="WW_dom"/>
</dbReference>
<evidence type="ECO:0000256" key="1">
    <source>
        <dbReference type="ARBA" id="ARBA00004123"/>
    </source>
</evidence>
<keyword evidence="3" id="KW-0963">Cytoplasm</keyword>
<dbReference type="GO" id="GO:0005737">
    <property type="term" value="C:cytoplasm"/>
    <property type="evidence" value="ECO:0007669"/>
    <property type="project" value="UniProtKB-SubCell"/>
</dbReference>